<evidence type="ECO:0000313" key="10">
    <source>
        <dbReference type="EMBL" id="MFC0542866.1"/>
    </source>
</evidence>
<feature type="compositionally biased region" description="Basic and acidic residues" evidence="7">
    <location>
        <begin position="677"/>
        <end position="710"/>
    </location>
</feature>
<evidence type="ECO:0000313" key="11">
    <source>
        <dbReference type="Proteomes" id="UP001589810"/>
    </source>
</evidence>
<dbReference type="PANTHER" id="PTHR23501">
    <property type="entry name" value="MAJOR FACILITATOR SUPERFAMILY"/>
    <property type="match status" value="1"/>
</dbReference>
<feature type="transmembrane region" description="Helical" evidence="8">
    <location>
        <begin position="108"/>
        <end position="129"/>
    </location>
</feature>
<feature type="transmembrane region" description="Helical" evidence="8">
    <location>
        <begin position="412"/>
        <end position="434"/>
    </location>
</feature>
<keyword evidence="5 8" id="KW-1133">Transmembrane helix</keyword>
<evidence type="ECO:0000256" key="1">
    <source>
        <dbReference type="ARBA" id="ARBA00004651"/>
    </source>
</evidence>
<comment type="caution">
    <text evidence="10">The sequence shown here is derived from an EMBL/GenBank/DDBJ whole genome shotgun (WGS) entry which is preliminary data.</text>
</comment>
<feature type="transmembrane region" description="Helical" evidence="8">
    <location>
        <begin position="307"/>
        <end position="333"/>
    </location>
</feature>
<feature type="transmembrane region" description="Helical" evidence="8">
    <location>
        <begin position="274"/>
        <end position="295"/>
    </location>
</feature>
<sequence length="710" mass="74645">MVTDPPLSRGRTAAIVVGLLLGVLLAALDTTIVSAAIRTIADDLQGLSLQAWATTAYLITSTLSTPLYGKLGDILGRKPMYLAAITIFLVGSVACATSTSMIELAAFRAVQGAGTGGLISLALVIIADIAPGREAAKYQGAFVSVFSMSNLLGPAIGGLLAAQSSILGVAGWRWVFLVNLPVGLAALAVVAKTLRNRQQRQKQRVDWWGTLTISVGVVPLLLVSSEGPDWGWASPGAIACYAASVVGLIAFFFVERRMADAALVPLRLFRERSFVVACLATVVVGAAMLGAMSLYPQYFQIVKGTSASTAGLLMIPVMVGLTVTSGISAVLISKTGRYKIFPLIGIALMSVAMVLFCFVDADTSLFASEAYLTIFGLGLGLSIQPLILTAQNTVPPEDMGVATSLATFFQQMGGIIGTSVVIAAVFGGVVGRIGDALRTSLADPAYQAALRSATGVGANLAQSVHDGTTDAFAARVLTDSTFIQQLGPQLARPFLVGFSSSITIGFLIGLVVVVGVVLMFFVRERPLAAAVEASGVEASGVDRSGLDADIPMVEMTVPIPRIDWPSNDFERPPAPFQWFMPTMPGAQIHGMVQHPDGTPIPGVTLVLMDLLGRQVDQYRTGDGGRFGLATPAPGTFLLVATTIGHQPRALMVAATGRPLALRLSLERSDQQHLSGELPERDPDSRPLPRVVRLDPDAKNRHVRRDADEAS</sequence>
<evidence type="ECO:0000256" key="2">
    <source>
        <dbReference type="ARBA" id="ARBA00022448"/>
    </source>
</evidence>
<dbReference type="CDD" id="cd17502">
    <property type="entry name" value="MFS_Azr1_MDR_like"/>
    <property type="match status" value="1"/>
</dbReference>
<feature type="transmembrane region" description="Helical" evidence="8">
    <location>
        <begin position="141"/>
        <end position="162"/>
    </location>
</feature>
<dbReference type="PROSITE" id="PS50850">
    <property type="entry name" value="MFS"/>
    <property type="match status" value="1"/>
</dbReference>
<dbReference type="EMBL" id="JBHLUD010000004">
    <property type="protein sequence ID" value="MFC0542866.1"/>
    <property type="molecule type" value="Genomic_DNA"/>
</dbReference>
<proteinExistence type="predicted"/>
<feature type="transmembrane region" description="Helical" evidence="8">
    <location>
        <begin position="340"/>
        <end position="359"/>
    </location>
</feature>
<evidence type="ECO:0000259" key="9">
    <source>
        <dbReference type="PROSITE" id="PS50850"/>
    </source>
</evidence>
<feature type="transmembrane region" description="Helical" evidence="8">
    <location>
        <begin position="230"/>
        <end position="254"/>
    </location>
</feature>
<keyword evidence="11" id="KW-1185">Reference proteome</keyword>
<comment type="subcellular location">
    <subcellularLocation>
        <location evidence="1">Cell membrane</location>
        <topology evidence="1">Multi-pass membrane protein</topology>
    </subcellularLocation>
</comment>
<evidence type="ECO:0000256" key="7">
    <source>
        <dbReference type="SAM" id="MobiDB-lite"/>
    </source>
</evidence>
<accession>A0ABV6MSP0</accession>
<dbReference type="Gene3D" id="1.20.1720.10">
    <property type="entry name" value="Multidrug resistance protein D"/>
    <property type="match status" value="1"/>
</dbReference>
<evidence type="ECO:0000256" key="6">
    <source>
        <dbReference type="ARBA" id="ARBA00023136"/>
    </source>
</evidence>
<feature type="region of interest" description="Disordered" evidence="7">
    <location>
        <begin position="667"/>
        <end position="710"/>
    </location>
</feature>
<keyword evidence="4 8" id="KW-0812">Transmembrane</keyword>
<dbReference type="InterPro" id="IPR011701">
    <property type="entry name" value="MFS"/>
</dbReference>
<gene>
    <name evidence="10" type="ORF">ACFFH7_15315</name>
</gene>
<feature type="transmembrane region" description="Helical" evidence="8">
    <location>
        <begin position="51"/>
        <end position="69"/>
    </location>
</feature>
<feature type="domain" description="Major facilitator superfamily (MFS) profile" evidence="9">
    <location>
        <begin position="15"/>
        <end position="527"/>
    </location>
</feature>
<name>A0ABV6MSP0_9PSEU</name>
<dbReference type="InterPro" id="IPR004638">
    <property type="entry name" value="EmrB-like"/>
</dbReference>
<dbReference type="InterPro" id="IPR008969">
    <property type="entry name" value="CarboxyPept-like_regulatory"/>
</dbReference>
<evidence type="ECO:0000256" key="5">
    <source>
        <dbReference type="ARBA" id="ARBA00022989"/>
    </source>
</evidence>
<evidence type="ECO:0000256" key="3">
    <source>
        <dbReference type="ARBA" id="ARBA00022475"/>
    </source>
</evidence>
<protein>
    <submittedName>
        <fullName evidence="10">MFS transporter</fullName>
    </submittedName>
</protein>
<feature type="transmembrane region" description="Helical" evidence="8">
    <location>
        <begin position="494"/>
        <end position="522"/>
    </location>
</feature>
<dbReference type="SUPFAM" id="SSF49464">
    <property type="entry name" value="Carboxypeptidase regulatory domain-like"/>
    <property type="match status" value="1"/>
</dbReference>
<feature type="transmembrane region" description="Helical" evidence="8">
    <location>
        <begin position="174"/>
        <end position="194"/>
    </location>
</feature>
<dbReference type="RefSeq" id="WP_379794038.1">
    <property type="nucleotide sequence ID" value="NZ_JBHLUD010000004.1"/>
</dbReference>
<dbReference type="InterPro" id="IPR036259">
    <property type="entry name" value="MFS_trans_sf"/>
</dbReference>
<evidence type="ECO:0000256" key="4">
    <source>
        <dbReference type="ARBA" id="ARBA00022692"/>
    </source>
</evidence>
<dbReference type="PRINTS" id="PR01036">
    <property type="entry name" value="TCRTETB"/>
</dbReference>
<dbReference type="InterPro" id="IPR020846">
    <property type="entry name" value="MFS_dom"/>
</dbReference>
<dbReference type="PANTHER" id="PTHR23501:SF197">
    <property type="entry name" value="COMD"/>
    <property type="match status" value="1"/>
</dbReference>
<dbReference type="Proteomes" id="UP001589810">
    <property type="component" value="Unassembled WGS sequence"/>
</dbReference>
<evidence type="ECO:0000256" key="8">
    <source>
        <dbReference type="SAM" id="Phobius"/>
    </source>
</evidence>
<dbReference type="Gene3D" id="1.20.1250.20">
    <property type="entry name" value="MFS general substrate transporter like domains"/>
    <property type="match status" value="1"/>
</dbReference>
<dbReference type="NCBIfam" id="TIGR00711">
    <property type="entry name" value="efflux_EmrB"/>
    <property type="match status" value="1"/>
</dbReference>
<feature type="transmembrane region" description="Helical" evidence="8">
    <location>
        <begin position="81"/>
        <end position="102"/>
    </location>
</feature>
<organism evidence="10 11">
    <name type="scientific">Kutzneria chonburiensis</name>
    <dbReference type="NCBI Taxonomy" id="1483604"/>
    <lineage>
        <taxon>Bacteria</taxon>
        <taxon>Bacillati</taxon>
        <taxon>Actinomycetota</taxon>
        <taxon>Actinomycetes</taxon>
        <taxon>Pseudonocardiales</taxon>
        <taxon>Pseudonocardiaceae</taxon>
        <taxon>Kutzneria</taxon>
    </lineage>
</organism>
<dbReference type="Pfam" id="PF07690">
    <property type="entry name" value="MFS_1"/>
    <property type="match status" value="1"/>
</dbReference>
<dbReference type="Pfam" id="PF13620">
    <property type="entry name" value="CarboxypepD_reg"/>
    <property type="match status" value="1"/>
</dbReference>
<keyword evidence="6 8" id="KW-0472">Membrane</keyword>
<keyword evidence="3" id="KW-1003">Cell membrane</keyword>
<keyword evidence="2" id="KW-0813">Transport</keyword>
<reference evidence="10 11" key="1">
    <citation type="submission" date="2024-09" db="EMBL/GenBank/DDBJ databases">
        <authorList>
            <person name="Sun Q."/>
            <person name="Mori K."/>
        </authorList>
    </citation>
    <scope>NUCLEOTIDE SEQUENCE [LARGE SCALE GENOMIC DNA]</scope>
    <source>
        <strain evidence="10 11">TBRC 1432</strain>
    </source>
</reference>
<dbReference type="SUPFAM" id="SSF103473">
    <property type="entry name" value="MFS general substrate transporter"/>
    <property type="match status" value="2"/>
</dbReference>
<feature type="transmembrane region" description="Helical" evidence="8">
    <location>
        <begin position="206"/>
        <end position="224"/>
    </location>
</feature>